<feature type="region of interest" description="Disordered" evidence="1">
    <location>
        <begin position="263"/>
        <end position="287"/>
    </location>
</feature>
<keyword evidence="3" id="KW-1185">Reference proteome</keyword>
<name>A0A183AHR1_9TREM</name>
<accession>A0A183AHR1</accession>
<evidence type="ECO:0000313" key="3">
    <source>
        <dbReference type="Proteomes" id="UP000272942"/>
    </source>
</evidence>
<dbReference type="WBParaSite" id="ECPE_0000650901-mRNA-1">
    <property type="protein sequence ID" value="ECPE_0000650901-mRNA-1"/>
    <property type="gene ID" value="ECPE_0000650901"/>
</dbReference>
<proteinExistence type="predicted"/>
<dbReference type="Proteomes" id="UP000272942">
    <property type="component" value="Unassembled WGS sequence"/>
</dbReference>
<evidence type="ECO:0000256" key="1">
    <source>
        <dbReference type="SAM" id="MobiDB-lite"/>
    </source>
</evidence>
<sequence>MLETIFDSCNPVILIDPSTSEADTLSQCGILARLHTASDSSGSSGILLSIAIVKICLSKAQECWMRSQTIANSKSNQATLFASQIRVAFRHLIPSLVLLEHLIPDAYSNAFDPDVQTVERKTPTCPCCDKPGLLWSSPETKPRQTPCVVDRRVLINFLRIASCLFSAAVVCYTDAVRQLDRVEYTSKLKPLPDDKSVHILLQSACSSGRGQVTQLLEAVICGPYFCKVGDEPPEGLHECSQWLRVLHLAARCMLRVFRSHPPSGEKAGGVGGGGTKRGKHRKQPDGFSVSTHSVVQPLLDLPGHGSCLTVLHDWWPVLVNTYVLSLRRKWLYQMTTDQKSVAVEFCTEIGRALSLICNPTISIHQLNGKSQFVTSTNEFQLYKLAAAVSQIRPIRNGHWTSVFHSYPFKETSILPLPTLIWHGDDVTEQSKPVGSFTESGKRKQSSKHAYQSVRFSLTSVCLARAIESMLRHFSILESRNSTSCEMDLQSMIKQITRRLPEEFLVNPAQRTVPKSLKMSRNLIVQTVDFRLNQVKISLLKFCQRSMSDRGQSESPMWFTIVGQARTAVDWYFARLPLPSTESELCDPVVVKDMVACLSLVHRLIFMQVTNLDVLSLSGLMNILKDLLMTERVVQILKHVPSNALTVEMPEPPEYHLQFLFFYLFVICHIISSKHRSKPSQRLDRKSGGSRKKTTSKSETGNVCEIPSVSPEVDLADRVITDPPFLRESQFSDITEFVQVLKSHNLDSFHPLCQLFAEKLDLLKQHFA</sequence>
<dbReference type="OrthoDB" id="419432at2759"/>
<reference evidence="4" key="1">
    <citation type="submission" date="2016-06" db="UniProtKB">
        <authorList>
            <consortium name="WormBaseParasite"/>
        </authorList>
    </citation>
    <scope>IDENTIFICATION</scope>
</reference>
<protein>
    <submittedName>
        <fullName evidence="4">HECT domain-containing protein</fullName>
    </submittedName>
</protein>
<evidence type="ECO:0000313" key="2">
    <source>
        <dbReference type="EMBL" id="VDP78527.1"/>
    </source>
</evidence>
<organism evidence="4">
    <name type="scientific">Echinostoma caproni</name>
    <dbReference type="NCBI Taxonomy" id="27848"/>
    <lineage>
        <taxon>Eukaryota</taxon>
        <taxon>Metazoa</taxon>
        <taxon>Spiralia</taxon>
        <taxon>Lophotrochozoa</taxon>
        <taxon>Platyhelminthes</taxon>
        <taxon>Trematoda</taxon>
        <taxon>Digenea</taxon>
        <taxon>Plagiorchiida</taxon>
        <taxon>Echinostomata</taxon>
        <taxon>Echinostomatoidea</taxon>
        <taxon>Echinostomatidae</taxon>
        <taxon>Echinostoma</taxon>
    </lineage>
</organism>
<feature type="region of interest" description="Disordered" evidence="1">
    <location>
        <begin position="678"/>
        <end position="703"/>
    </location>
</feature>
<reference evidence="2 3" key="2">
    <citation type="submission" date="2018-11" db="EMBL/GenBank/DDBJ databases">
        <authorList>
            <consortium name="Pathogen Informatics"/>
        </authorList>
    </citation>
    <scope>NUCLEOTIDE SEQUENCE [LARGE SCALE GENOMIC DNA]</scope>
    <source>
        <strain evidence="2 3">Egypt</strain>
    </source>
</reference>
<gene>
    <name evidence="2" type="ORF">ECPE_LOCUS6496</name>
</gene>
<dbReference type="EMBL" id="UZAN01043507">
    <property type="protein sequence ID" value="VDP78527.1"/>
    <property type="molecule type" value="Genomic_DNA"/>
</dbReference>
<dbReference type="AlphaFoldDB" id="A0A183AHR1"/>
<evidence type="ECO:0000313" key="4">
    <source>
        <dbReference type="WBParaSite" id="ECPE_0000650901-mRNA-1"/>
    </source>
</evidence>
<feature type="compositionally biased region" description="Gly residues" evidence="1">
    <location>
        <begin position="266"/>
        <end position="275"/>
    </location>
</feature>